<dbReference type="RefSeq" id="WP_095066041.1">
    <property type="nucleotide sequence ID" value="NZ_LT906470.1"/>
</dbReference>
<sequence length="135" mass="15566">MNTQTYNAGFITYVAILSMTFLLLVAFTGLHICQICESNTMDELHLEEAHYAAERGAHWFVGYCKSGNGWDFNEPLVIVDDKDCTIYIEADKRKDIPRHVISYGKIKSYEISSRIHMYVTVDTNHHMHVVSMKPY</sequence>
<gene>
    <name evidence="2" type="ORF">SAMEA44547418_01093</name>
</gene>
<evidence type="ECO:0008006" key="4">
    <source>
        <dbReference type="Google" id="ProtNLM"/>
    </source>
</evidence>
<evidence type="ECO:0000313" key="2">
    <source>
        <dbReference type="EMBL" id="SNV67106.1"/>
    </source>
</evidence>
<proteinExistence type="predicted"/>
<keyword evidence="1" id="KW-0812">Transmembrane</keyword>
<dbReference type="AlphaFoldDB" id="A0A239Z8U9"/>
<dbReference type="KEGG" id="vrm:44547418_01093"/>
<feature type="transmembrane region" description="Helical" evidence="1">
    <location>
        <begin position="12"/>
        <end position="32"/>
    </location>
</feature>
<keyword evidence="1" id="KW-0472">Membrane</keyword>
<dbReference type="Proteomes" id="UP000214973">
    <property type="component" value="Chromosome 1"/>
</dbReference>
<keyword evidence="3" id="KW-1185">Reference proteome</keyword>
<reference evidence="2 3" key="1">
    <citation type="submission" date="2017-06" db="EMBL/GenBank/DDBJ databases">
        <authorList>
            <consortium name="Pathogen Informatics"/>
        </authorList>
    </citation>
    <scope>NUCLEOTIDE SEQUENCE [LARGE SCALE GENOMIC DNA]</scope>
    <source>
        <strain evidence="2 3">NCTC12018</strain>
    </source>
</reference>
<dbReference type="EMBL" id="LT906470">
    <property type="protein sequence ID" value="SNV67106.1"/>
    <property type="molecule type" value="Genomic_DNA"/>
</dbReference>
<keyword evidence="1" id="KW-1133">Transmembrane helix</keyword>
<evidence type="ECO:0000256" key="1">
    <source>
        <dbReference type="SAM" id="Phobius"/>
    </source>
</evidence>
<name>A0A239Z8U9_9FIRM</name>
<protein>
    <recommendedName>
        <fullName evidence="4">Tfp pilus assembly protein PilX</fullName>
    </recommendedName>
</protein>
<evidence type="ECO:0000313" key="3">
    <source>
        <dbReference type="Proteomes" id="UP000214973"/>
    </source>
</evidence>
<organism evidence="2 3">
    <name type="scientific">Veillonella rodentium</name>
    <dbReference type="NCBI Taxonomy" id="248315"/>
    <lineage>
        <taxon>Bacteria</taxon>
        <taxon>Bacillati</taxon>
        <taxon>Bacillota</taxon>
        <taxon>Negativicutes</taxon>
        <taxon>Veillonellales</taxon>
        <taxon>Veillonellaceae</taxon>
        <taxon>Veillonella</taxon>
    </lineage>
</organism>
<accession>A0A239Z8U9</accession>